<evidence type="ECO:0000313" key="2">
    <source>
        <dbReference type="Proteomes" id="UP001054252"/>
    </source>
</evidence>
<protein>
    <recommendedName>
        <fullName evidence="3">Transposase</fullName>
    </recommendedName>
</protein>
<dbReference type="EMBL" id="BPVZ01000039">
    <property type="protein sequence ID" value="GKV13617.1"/>
    <property type="molecule type" value="Genomic_DNA"/>
</dbReference>
<evidence type="ECO:0008006" key="3">
    <source>
        <dbReference type="Google" id="ProtNLM"/>
    </source>
</evidence>
<dbReference type="Proteomes" id="UP001054252">
    <property type="component" value="Unassembled WGS sequence"/>
</dbReference>
<sequence length="204" mass="23573">MEYVKKCDIVDDYDEDQYDFESYEKLVQFFYVGFDSDNDELEVLGSRNQIQKELEVPVEIVDNDTTNKDICTATKSVNKQKGLGRKDRKRNNTKRKKLPNLVGNDLFFINSRTDVGSGESKYFDSDDPGEFEGNYFEEYATLLGYNDVLAGKKSKKHHFMLTTIVVDSESNETCGWFLYHLKKDLKLQNGSNLTIVLDQHKVCL</sequence>
<comment type="caution">
    <text evidence="1">The sequence shown here is derived from an EMBL/GenBank/DDBJ whole genome shotgun (WGS) entry which is preliminary data.</text>
</comment>
<gene>
    <name evidence="1" type="ORF">SLEP1_g24608</name>
</gene>
<organism evidence="1 2">
    <name type="scientific">Rubroshorea leprosula</name>
    <dbReference type="NCBI Taxonomy" id="152421"/>
    <lineage>
        <taxon>Eukaryota</taxon>
        <taxon>Viridiplantae</taxon>
        <taxon>Streptophyta</taxon>
        <taxon>Embryophyta</taxon>
        <taxon>Tracheophyta</taxon>
        <taxon>Spermatophyta</taxon>
        <taxon>Magnoliopsida</taxon>
        <taxon>eudicotyledons</taxon>
        <taxon>Gunneridae</taxon>
        <taxon>Pentapetalae</taxon>
        <taxon>rosids</taxon>
        <taxon>malvids</taxon>
        <taxon>Malvales</taxon>
        <taxon>Dipterocarpaceae</taxon>
        <taxon>Rubroshorea</taxon>
    </lineage>
</organism>
<reference evidence="1 2" key="1">
    <citation type="journal article" date="2021" name="Commun. Biol.">
        <title>The genome of Shorea leprosula (Dipterocarpaceae) highlights the ecological relevance of drought in aseasonal tropical rainforests.</title>
        <authorList>
            <person name="Ng K.K.S."/>
            <person name="Kobayashi M.J."/>
            <person name="Fawcett J.A."/>
            <person name="Hatakeyama M."/>
            <person name="Paape T."/>
            <person name="Ng C.H."/>
            <person name="Ang C.C."/>
            <person name="Tnah L.H."/>
            <person name="Lee C.T."/>
            <person name="Nishiyama T."/>
            <person name="Sese J."/>
            <person name="O'Brien M.J."/>
            <person name="Copetti D."/>
            <person name="Mohd Noor M.I."/>
            <person name="Ong R.C."/>
            <person name="Putra M."/>
            <person name="Sireger I.Z."/>
            <person name="Indrioko S."/>
            <person name="Kosugi Y."/>
            <person name="Izuno A."/>
            <person name="Isagi Y."/>
            <person name="Lee S.L."/>
            <person name="Shimizu K.K."/>
        </authorList>
    </citation>
    <scope>NUCLEOTIDE SEQUENCE [LARGE SCALE GENOMIC DNA]</scope>
    <source>
        <strain evidence="1">214</strain>
    </source>
</reference>
<name>A0AAV5JJC1_9ROSI</name>
<keyword evidence="2" id="KW-1185">Reference proteome</keyword>
<evidence type="ECO:0000313" key="1">
    <source>
        <dbReference type="EMBL" id="GKV13617.1"/>
    </source>
</evidence>
<proteinExistence type="predicted"/>
<accession>A0AAV5JJC1</accession>
<dbReference type="AlphaFoldDB" id="A0AAV5JJC1"/>